<feature type="region of interest" description="Disordered" evidence="3">
    <location>
        <begin position="241"/>
        <end position="261"/>
    </location>
</feature>
<evidence type="ECO:0000256" key="1">
    <source>
        <dbReference type="ARBA" id="ARBA00004123"/>
    </source>
</evidence>
<reference evidence="5" key="1">
    <citation type="submission" date="2023-01" db="EMBL/GenBank/DDBJ databases">
        <authorList>
            <person name="Van Ghelder C."/>
            <person name="Rancurel C."/>
        </authorList>
    </citation>
    <scope>NUCLEOTIDE SEQUENCE</scope>
    <source>
        <strain evidence="5">CNCM I-4278</strain>
    </source>
</reference>
<gene>
    <name evidence="5" type="ORF">PDIGIT_LOCUS8075</name>
</gene>
<sequence length="601" mass="66500">MQKELRVQSTPANLKIPFTTSTIVQTQTLALRDIIHRFCVFGMNNQQFRRLILEETPSSPNQQNGATKEQSPASRAPGTVLGARKHSSIHMTPRQVGRSTVQADFARQLAQRNAKPDTKSKSRSVAPKGTKLAAGYTDRAKAREDYEEDEKAKRIKNLEESMKLGQLDRATFEKLVQEITGGDISSTHLVKGLDRKLLERVRKGEDVLPGDAEPEPEEEAGSDLEDEFDELADQHIGTVTRAKVEKRGEMAPPPSVAGVKRSRADILADLKRQREEAAAAAMEEHEKKYPTLGTGFRKVANNGESTRIETDSKGREVLIITDADGKEKRKVRKQRVEEPPMEIRRDLDDEKKPINMHNIPAPKIPPPKEEDSEDDDIFEGVGSSYNPLAELDNEDSSDEEGEAEPAVEKVPSATDKSEPKSERRSPSSGSDTNATPATTAPGTTRPSKRDYFASTSRTFGTNDTAASEQSAADMTVRAALQKVRGLDPDSTLINDPDSEEARLKKRARELAASDRDMEDMDMGFGGSRFDDADEMEREGEKIKLSEWKGLGAEEDDDEDGGNAHKGAKKRKRGPKKKKGDKNNANDVLMAMERQKEKKTLG</sequence>
<dbReference type="Pfam" id="PF07808">
    <property type="entry name" value="RED_N"/>
    <property type="match status" value="1"/>
</dbReference>
<dbReference type="InterPro" id="IPR012916">
    <property type="entry name" value="RED_N"/>
</dbReference>
<comment type="caution">
    <text evidence="5">The sequence shown here is derived from an EMBL/GenBank/DDBJ whole genome shotgun (WGS) entry which is preliminary data.</text>
</comment>
<proteinExistence type="predicted"/>
<keyword evidence="6" id="KW-1185">Reference proteome</keyword>
<dbReference type="OrthoDB" id="3366823at2759"/>
<dbReference type="PANTHER" id="PTHR12765">
    <property type="entry name" value="RED PROTEIN IK FACTOR CYTOKINE IK"/>
    <property type="match status" value="1"/>
</dbReference>
<name>A0A9W4XNJ7_9PLEO</name>
<dbReference type="GO" id="GO:0005634">
    <property type="term" value="C:nucleus"/>
    <property type="evidence" value="ECO:0007669"/>
    <property type="project" value="UniProtKB-SubCell"/>
</dbReference>
<evidence type="ECO:0000256" key="3">
    <source>
        <dbReference type="SAM" id="MobiDB-lite"/>
    </source>
</evidence>
<feature type="compositionally biased region" description="Acidic residues" evidence="3">
    <location>
        <begin position="212"/>
        <end position="223"/>
    </location>
</feature>
<evidence type="ECO:0000256" key="2">
    <source>
        <dbReference type="ARBA" id="ARBA00023242"/>
    </source>
</evidence>
<feature type="region of interest" description="Disordered" evidence="3">
    <location>
        <begin position="324"/>
        <end position="601"/>
    </location>
</feature>
<dbReference type="Proteomes" id="UP001152607">
    <property type="component" value="Unassembled WGS sequence"/>
</dbReference>
<feature type="region of interest" description="Disordered" evidence="3">
    <location>
        <begin position="57"/>
        <end position="79"/>
    </location>
</feature>
<evidence type="ECO:0000313" key="6">
    <source>
        <dbReference type="Proteomes" id="UP001152607"/>
    </source>
</evidence>
<feature type="compositionally biased region" description="Acidic residues" evidence="3">
    <location>
        <begin position="391"/>
        <end position="405"/>
    </location>
</feature>
<feature type="compositionally biased region" description="Basic and acidic residues" evidence="3">
    <location>
        <begin position="334"/>
        <end position="353"/>
    </location>
</feature>
<feature type="domain" description="RED-like N-terminal" evidence="4">
    <location>
        <begin position="127"/>
        <end position="209"/>
    </location>
</feature>
<dbReference type="AlphaFoldDB" id="A0A9W4XNJ7"/>
<accession>A0A9W4XNJ7</accession>
<dbReference type="InterPro" id="IPR039896">
    <property type="entry name" value="Red-like"/>
</dbReference>
<dbReference type="EMBL" id="CAOQHR010000005">
    <property type="protein sequence ID" value="CAI6335000.1"/>
    <property type="molecule type" value="Genomic_DNA"/>
</dbReference>
<keyword evidence="2" id="KW-0539">Nucleus</keyword>
<feature type="compositionally biased region" description="Basic and acidic residues" evidence="3">
    <location>
        <begin position="592"/>
        <end position="601"/>
    </location>
</feature>
<feature type="compositionally biased region" description="Polar residues" evidence="3">
    <location>
        <begin position="453"/>
        <end position="472"/>
    </location>
</feature>
<evidence type="ECO:0000313" key="5">
    <source>
        <dbReference type="EMBL" id="CAI6335000.1"/>
    </source>
</evidence>
<protein>
    <recommendedName>
        <fullName evidence="4">RED-like N-terminal domain-containing protein</fullName>
    </recommendedName>
</protein>
<feature type="compositionally biased region" description="Polar residues" evidence="3">
    <location>
        <begin position="57"/>
        <end position="73"/>
    </location>
</feature>
<feature type="region of interest" description="Disordered" evidence="3">
    <location>
        <begin position="110"/>
        <end position="145"/>
    </location>
</feature>
<comment type="subcellular location">
    <subcellularLocation>
        <location evidence="1">Nucleus</location>
    </subcellularLocation>
</comment>
<feature type="compositionally biased region" description="Low complexity" evidence="3">
    <location>
        <begin position="426"/>
        <end position="445"/>
    </location>
</feature>
<evidence type="ECO:0000259" key="4">
    <source>
        <dbReference type="Pfam" id="PF07808"/>
    </source>
</evidence>
<feature type="compositionally biased region" description="Basic and acidic residues" evidence="3">
    <location>
        <begin position="415"/>
        <end position="425"/>
    </location>
</feature>
<feature type="compositionally biased region" description="Basic residues" evidence="3">
    <location>
        <begin position="565"/>
        <end position="579"/>
    </location>
</feature>
<organism evidence="5 6">
    <name type="scientific">Periconia digitata</name>
    <dbReference type="NCBI Taxonomy" id="1303443"/>
    <lineage>
        <taxon>Eukaryota</taxon>
        <taxon>Fungi</taxon>
        <taxon>Dikarya</taxon>
        <taxon>Ascomycota</taxon>
        <taxon>Pezizomycotina</taxon>
        <taxon>Dothideomycetes</taxon>
        <taxon>Pleosporomycetidae</taxon>
        <taxon>Pleosporales</taxon>
        <taxon>Massarineae</taxon>
        <taxon>Periconiaceae</taxon>
        <taxon>Periconia</taxon>
    </lineage>
</organism>
<feature type="region of interest" description="Disordered" evidence="3">
    <location>
        <begin position="204"/>
        <end position="223"/>
    </location>
</feature>